<dbReference type="SMART" id="SM00331">
    <property type="entry name" value="PP2C_SIG"/>
    <property type="match status" value="1"/>
</dbReference>
<reference evidence="2 3" key="1">
    <citation type="journal article" date="2014" name="Genome Announc.">
        <title>Genome Sequence and Methylome of Soil Bacterium Gemmatirosa kalamazoonensis KBS708T, a Member of the Rarely Cultivated Gemmatimonadetes Phylum.</title>
        <authorList>
            <person name="Debruyn J.M."/>
            <person name="Radosevich M."/>
            <person name="Wommack K.E."/>
            <person name="Polson S.W."/>
            <person name="Hauser L.J."/>
            <person name="Fawaz M.N."/>
            <person name="Korlach J."/>
            <person name="Tsai Y.C."/>
        </authorList>
    </citation>
    <scope>NUCLEOTIDE SEQUENCE [LARGE SCALE GENOMIC DNA]</scope>
    <source>
        <strain evidence="2 3">KBS708</strain>
    </source>
</reference>
<dbReference type="Proteomes" id="UP000019151">
    <property type="component" value="Chromosome"/>
</dbReference>
<dbReference type="InterPro" id="IPR036457">
    <property type="entry name" value="PPM-type-like_dom_sf"/>
</dbReference>
<dbReference type="HOGENOM" id="CLU_034545_3_2_0"/>
<dbReference type="RefSeq" id="WP_025409869.1">
    <property type="nucleotide sequence ID" value="NZ_CP007128.1"/>
</dbReference>
<feature type="domain" description="PPM-type phosphatase" evidence="1">
    <location>
        <begin position="27"/>
        <end position="293"/>
    </location>
</feature>
<dbReference type="SMART" id="SM00332">
    <property type="entry name" value="PP2Cc"/>
    <property type="match status" value="1"/>
</dbReference>
<proteinExistence type="predicted"/>
<dbReference type="InterPro" id="IPR015655">
    <property type="entry name" value="PP2C"/>
</dbReference>
<accession>W0RB57</accession>
<sequence length="300" mass="32531">MRVAAPFTTADATGTFDQRPRDEELDLHGLTHPGRVRSENQDQFLLCTVHPQVVVHGTSLPDPRALSLRGQRLATIMLVADGVAGSAAGRLASQLTTEAVTRYVSHSLRRYHTAGSPTEGEFVAELRDAAIEAHEVVRAEAQNALDGQEMATTLSLGVVVWPWLYVVQVGDSRCYLFQDGALRQVTRDQTLAQDLVDRGVLPAERAQQSPLSHVLSSAIGAAEAAPEVTRVDIRQRGSVVLVCSDGLTKHVRDDEIAAHLERMTSAEQACRDLLQLALDRGGTDNVTLVIGRALRQPNDP</sequence>
<dbReference type="STRING" id="861299.J421_0787"/>
<dbReference type="KEGG" id="gba:J421_0787"/>
<evidence type="ECO:0000313" key="3">
    <source>
        <dbReference type="Proteomes" id="UP000019151"/>
    </source>
</evidence>
<dbReference type="InParanoid" id="W0RB57"/>
<dbReference type="InterPro" id="IPR001932">
    <property type="entry name" value="PPM-type_phosphatase-like_dom"/>
</dbReference>
<dbReference type="EMBL" id="CP007128">
    <property type="protein sequence ID" value="AHG88324.1"/>
    <property type="molecule type" value="Genomic_DNA"/>
</dbReference>
<dbReference type="Pfam" id="PF13672">
    <property type="entry name" value="PP2C_2"/>
    <property type="match status" value="1"/>
</dbReference>
<dbReference type="GO" id="GO:0004722">
    <property type="term" value="F:protein serine/threonine phosphatase activity"/>
    <property type="evidence" value="ECO:0007669"/>
    <property type="project" value="InterPro"/>
</dbReference>
<gene>
    <name evidence="2" type="ORF">J421_0787</name>
</gene>
<dbReference type="OrthoDB" id="9801841at2"/>
<dbReference type="AlphaFoldDB" id="W0RB57"/>
<evidence type="ECO:0000313" key="2">
    <source>
        <dbReference type="EMBL" id="AHG88324.1"/>
    </source>
</evidence>
<evidence type="ECO:0000259" key="1">
    <source>
        <dbReference type="PROSITE" id="PS51746"/>
    </source>
</evidence>
<keyword evidence="3" id="KW-1185">Reference proteome</keyword>
<protein>
    <submittedName>
        <fullName evidence="2">Protein phosphatase 2C domain protein</fullName>
    </submittedName>
</protein>
<dbReference type="CDD" id="cd00143">
    <property type="entry name" value="PP2Cc"/>
    <property type="match status" value="1"/>
</dbReference>
<dbReference type="eggNOG" id="COG0631">
    <property type="taxonomic scope" value="Bacteria"/>
</dbReference>
<dbReference type="PANTHER" id="PTHR47992">
    <property type="entry name" value="PROTEIN PHOSPHATASE"/>
    <property type="match status" value="1"/>
</dbReference>
<dbReference type="SUPFAM" id="SSF81606">
    <property type="entry name" value="PP2C-like"/>
    <property type="match status" value="1"/>
</dbReference>
<name>W0RB57_9BACT</name>
<organism evidence="2 3">
    <name type="scientific">Gemmatirosa kalamazoonensis</name>
    <dbReference type="NCBI Taxonomy" id="861299"/>
    <lineage>
        <taxon>Bacteria</taxon>
        <taxon>Pseudomonadati</taxon>
        <taxon>Gemmatimonadota</taxon>
        <taxon>Gemmatimonadia</taxon>
        <taxon>Gemmatimonadales</taxon>
        <taxon>Gemmatimonadaceae</taxon>
        <taxon>Gemmatirosa</taxon>
    </lineage>
</organism>
<dbReference type="Gene3D" id="3.60.40.10">
    <property type="entry name" value="PPM-type phosphatase domain"/>
    <property type="match status" value="1"/>
</dbReference>
<dbReference type="PROSITE" id="PS51746">
    <property type="entry name" value="PPM_2"/>
    <property type="match status" value="1"/>
</dbReference>